<evidence type="ECO:0000256" key="2">
    <source>
        <dbReference type="ARBA" id="ARBA00008921"/>
    </source>
</evidence>
<evidence type="ECO:0000256" key="3">
    <source>
        <dbReference type="ARBA" id="ARBA00022692"/>
    </source>
</evidence>
<evidence type="ECO:0000256" key="5">
    <source>
        <dbReference type="ARBA" id="ARBA00022737"/>
    </source>
</evidence>
<dbReference type="InterPro" id="IPR003529">
    <property type="entry name" value="Hematopoietin_rcpt_Gp130_CS"/>
</dbReference>
<evidence type="ECO:0000256" key="9">
    <source>
        <dbReference type="ARBA" id="ARBA00023170"/>
    </source>
</evidence>
<dbReference type="SMART" id="SM00060">
    <property type="entry name" value="FN3"/>
    <property type="match status" value="2"/>
</dbReference>
<keyword evidence="7 11" id="KW-0472">Membrane</keyword>
<evidence type="ECO:0000256" key="1">
    <source>
        <dbReference type="ARBA" id="ARBA00004479"/>
    </source>
</evidence>
<keyword evidence="3 11" id="KW-0812">Transmembrane</keyword>
<comment type="similarity">
    <text evidence="2">Belongs to the type I cytokine receptor family. Type 2 subfamily.</text>
</comment>
<keyword evidence="10" id="KW-0325">Glycoprotein</keyword>
<comment type="subcellular location">
    <subcellularLocation>
        <location evidence="1">Membrane</location>
        <topology evidence="1">Single-pass type I membrane protein</topology>
    </subcellularLocation>
</comment>
<dbReference type="PROSITE" id="PS50853">
    <property type="entry name" value="FN3"/>
    <property type="match status" value="1"/>
</dbReference>
<evidence type="ECO:0000256" key="7">
    <source>
        <dbReference type="ARBA" id="ARBA00023136"/>
    </source>
</evidence>
<dbReference type="InterPro" id="IPR036116">
    <property type="entry name" value="FN3_sf"/>
</dbReference>
<evidence type="ECO:0000313" key="14">
    <source>
        <dbReference type="Proteomes" id="UP001176940"/>
    </source>
</evidence>
<keyword evidence="14" id="KW-1185">Reference proteome</keyword>
<evidence type="ECO:0000313" key="13">
    <source>
        <dbReference type="EMBL" id="CAJ0914818.1"/>
    </source>
</evidence>
<reference evidence="13" key="1">
    <citation type="submission" date="2023-07" db="EMBL/GenBank/DDBJ databases">
        <authorList>
            <person name="Stuckert A."/>
        </authorList>
    </citation>
    <scope>NUCLEOTIDE SEQUENCE</scope>
</reference>
<evidence type="ECO:0000256" key="8">
    <source>
        <dbReference type="ARBA" id="ARBA00023157"/>
    </source>
</evidence>
<keyword evidence="8" id="KW-1015">Disulfide bond</keyword>
<accession>A0ABN9KP97</accession>
<evidence type="ECO:0000256" key="4">
    <source>
        <dbReference type="ARBA" id="ARBA00022729"/>
    </source>
</evidence>
<dbReference type="Gene3D" id="2.60.40.10">
    <property type="entry name" value="Immunoglobulins"/>
    <property type="match status" value="4"/>
</dbReference>
<keyword evidence="4" id="KW-0732">Signal</keyword>
<evidence type="ECO:0000256" key="11">
    <source>
        <dbReference type="SAM" id="Phobius"/>
    </source>
</evidence>
<dbReference type="CDD" id="cd00063">
    <property type="entry name" value="FN3"/>
    <property type="match status" value="1"/>
</dbReference>
<dbReference type="InterPro" id="IPR052672">
    <property type="entry name" value="Type1_Cytokine_Rcpt_Type2"/>
</dbReference>
<feature type="non-terminal residue" evidence="13">
    <location>
        <position position="1"/>
    </location>
</feature>
<dbReference type="InterPro" id="IPR013783">
    <property type="entry name" value="Ig-like_fold"/>
</dbReference>
<dbReference type="SUPFAM" id="SSF49265">
    <property type="entry name" value="Fibronectin type III"/>
    <property type="match status" value="2"/>
</dbReference>
<keyword evidence="9" id="KW-0675">Receptor</keyword>
<evidence type="ECO:0000256" key="10">
    <source>
        <dbReference type="ARBA" id="ARBA00023180"/>
    </source>
</evidence>
<evidence type="ECO:0000256" key="6">
    <source>
        <dbReference type="ARBA" id="ARBA00022989"/>
    </source>
</evidence>
<protein>
    <recommendedName>
        <fullName evidence="12">Fibronectin type-III domain-containing protein</fullName>
    </recommendedName>
</protein>
<comment type="caution">
    <text evidence="13">The sequence shown here is derived from an EMBL/GenBank/DDBJ whole genome shotgun (WGS) entry which is preliminary data.</text>
</comment>
<keyword evidence="6 11" id="KW-1133">Transmembrane helix</keyword>
<keyword evidence="5" id="KW-0677">Repeat</keyword>
<gene>
    <name evidence="13" type="ORF">RIMI_LOCUS8534</name>
</gene>
<organism evidence="13 14">
    <name type="scientific">Ranitomeya imitator</name>
    <name type="common">mimic poison frog</name>
    <dbReference type="NCBI Taxonomy" id="111125"/>
    <lineage>
        <taxon>Eukaryota</taxon>
        <taxon>Metazoa</taxon>
        <taxon>Chordata</taxon>
        <taxon>Craniata</taxon>
        <taxon>Vertebrata</taxon>
        <taxon>Euteleostomi</taxon>
        <taxon>Amphibia</taxon>
        <taxon>Batrachia</taxon>
        <taxon>Anura</taxon>
        <taxon>Neobatrachia</taxon>
        <taxon>Hyloidea</taxon>
        <taxon>Dendrobatidae</taxon>
        <taxon>Dendrobatinae</taxon>
        <taxon>Ranitomeya</taxon>
    </lineage>
</organism>
<sequence>ASDQSLAQNLAGFLKVSPGWKKLSCWSGPDGKDGKNERFHQKGRQRTIDSMLLYMIISIYSLVSGELQIPECLVKSQHGYIGGLSTALQNTLQNAVDKPLMPVGLAHLRFWGLRTVAFSPNRWKCDVSDMEIKFTKWNVIWIFHVFTIKLSEGLASMKGDLIFRPASLVSVGTNVTIICTNKLVTCTGFSTFKFEVNEVVRSPDWQNHTTSMIQLTHIREDHRVICYIECQGYRHVINMKELQVGHPPDRPINVQCRVEEFSTEMKCEWDKGRITGLPTRYEVHLKNLQTGEDVAASTNESVVTFPMNMTQNETHQIQIFAVNQLNQSESETEKFHLAEIVVPPTPVIRKIKISNTSLVIYIKWRNQTSENQRYCEVEYKTPKQPHWAPAGEEMNINNVILLKKIRNADSLRLRCREKFGKSYWSKWSGPHMIPPSAPEEIPNVWRLLGQQHPDGTQEVIILIAADPDDPPRTNVSSYEVYYYNGARTTSLKRCSSFMVQCDALIPKGVQMVFTAEHNPYGVSPAADLPLQEEDRNGPQNVTVGSLNSSSVLVQWQPPASSAEPIRWYVLQWMSDSCDGEHRNVSWKKIEKEQRNFTIQENVAPGQRVGVSLSAVYSTTVRRATTVYGYSQELEPKTGPSSVKIINPSLKARIIEWSEIAQCDRRGFITGYTLQIRQFTSETNVIYEVPESTRHLLFDKFNPEDQYSVCISASTRAGKGPEQCTNFHQDNDFTSYVGLLVGMACGVMVLATIILTLSGMQERVKKVLESKESLIPLHSLLNLDPDIVEIEEMPIVLTSRPIPSANPAQEADILNDVEEAPLIPTADIEVPEHTLGYRPQITNVTSPRRGSYCSPTYMLERQRRALESGSPGLPTNVTPLLNMADEIFKGLNLTITMDNNLYDEALQTMSNPTLQSLWENQTFIEKLLMSDVPGDQEICSPNLPEELDDTKFYFPQIFYRWIITV</sequence>
<feature type="domain" description="Fibronectin type-III" evidence="12">
    <location>
        <begin position="537"/>
        <end position="640"/>
    </location>
</feature>
<dbReference type="EMBL" id="CAUEEQ010000001">
    <property type="protein sequence ID" value="CAJ0914818.1"/>
    <property type="molecule type" value="Genomic_DNA"/>
</dbReference>
<evidence type="ECO:0000259" key="12">
    <source>
        <dbReference type="PROSITE" id="PS50853"/>
    </source>
</evidence>
<dbReference type="PROSITE" id="PS01353">
    <property type="entry name" value="HEMATOPO_REC_L_F2"/>
    <property type="match status" value="1"/>
</dbReference>
<name>A0ABN9KP97_9NEOB</name>
<feature type="transmembrane region" description="Helical" evidence="11">
    <location>
        <begin position="732"/>
        <end position="756"/>
    </location>
</feature>
<dbReference type="InterPro" id="IPR003961">
    <property type="entry name" value="FN3_dom"/>
</dbReference>
<dbReference type="Pfam" id="PF00041">
    <property type="entry name" value="fn3"/>
    <property type="match status" value="2"/>
</dbReference>
<dbReference type="Proteomes" id="UP001176940">
    <property type="component" value="Unassembled WGS sequence"/>
</dbReference>
<proteinExistence type="inferred from homology"/>
<dbReference type="PANTHER" id="PTHR48423:SF2">
    <property type="entry name" value="INTERLEUKIN-12 RECEPTOR SUBUNIT BETA-2"/>
    <property type="match status" value="1"/>
</dbReference>
<dbReference type="PANTHER" id="PTHR48423">
    <property type="entry name" value="INTERLEUKIN-27 RECEPTOR SUBUNIT ALPHA"/>
    <property type="match status" value="1"/>
</dbReference>